<organism evidence="2 3">
    <name type="scientific">Thermocoleostomius sinensis A174</name>
    <dbReference type="NCBI Taxonomy" id="2016057"/>
    <lineage>
        <taxon>Bacteria</taxon>
        <taxon>Bacillati</taxon>
        <taxon>Cyanobacteriota</taxon>
        <taxon>Cyanophyceae</taxon>
        <taxon>Oculatellales</taxon>
        <taxon>Oculatellaceae</taxon>
        <taxon>Thermocoleostomius</taxon>
    </lineage>
</organism>
<dbReference type="Proteomes" id="UP001163152">
    <property type="component" value="Chromosome"/>
</dbReference>
<dbReference type="RefSeq" id="WP_268611309.1">
    <property type="nucleotide sequence ID" value="NZ_CP113797.1"/>
</dbReference>
<proteinExistence type="predicted"/>
<feature type="transmembrane region" description="Helical" evidence="1">
    <location>
        <begin position="97"/>
        <end position="116"/>
    </location>
</feature>
<feature type="transmembrane region" description="Helical" evidence="1">
    <location>
        <begin position="266"/>
        <end position="286"/>
    </location>
</feature>
<feature type="transmembrane region" description="Helical" evidence="1">
    <location>
        <begin position="151"/>
        <end position="168"/>
    </location>
</feature>
<feature type="transmembrane region" description="Helical" evidence="1">
    <location>
        <begin position="20"/>
        <end position="37"/>
    </location>
</feature>
<feature type="transmembrane region" description="Helical" evidence="1">
    <location>
        <begin position="357"/>
        <end position="375"/>
    </location>
</feature>
<dbReference type="KEGG" id="tsin:OXH18_05020"/>
<evidence type="ECO:0000256" key="1">
    <source>
        <dbReference type="SAM" id="Phobius"/>
    </source>
</evidence>
<evidence type="ECO:0000313" key="2">
    <source>
        <dbReference type="EMBL" id="WAL61356.1"/>
    </source>
</evidence>
<accession>A0A9E8ZEI6</accession>
<dbReference type="AlphaFoldDB" id="A0A9E8ZEI6"/>
<evidence type="ECO:0008006" key="4">
    <source>
        <dbReference type="Google" id="ProtNLM"/>
    </source>
</evidence>
<protein>
    <recommendedName>
        <fullName evidence="4">Glycosyltransferase RgtA/B/C/D-like domain-containing protein</fullName>
    </recommendedName>
</protein>
<keyword evidence="1" id="KW-1133">Transmembrane helix</keyword>
<name>A0A9E8ZEI6_9CYAN</name>
<keyword evidence="1" id="KW-0472">Membrane</keyword>
<feature type="transmembrane region" description="Helical" evidence="1">
    <location>
        <begin position="433"/>
        <end position="453"/>
    </location>
</feature>
<keyword evidence="3" id="KW-1185">Reference proteome</keyword>
<evidence type="ECO:0000313" key="3">
    <source>
        <dbReference type="Proteomes" id="UP001163152"/>
    </source>
</evidence>
<dbReference type="EMBL" id="CP113797">
    <property type="protein sequence ID" value="WAL61356.1"/>
    <property type="molecule type" value="Genomic_DNA"/>
</dbReference>
<feature type="transmembrane region" description="Helical" evidence="1">
    <location>
        <begin position="395"/>
        <end position="413"/>
    </location>
</feature>
<gene>
    <name evidence="2" type="ORF">OXH18_05020</name>
</gene>
<keyword evidence="1" id="KW-0812">Transmembrane</keyword>
<feature type="transmembrane region" description="Helical" evidence="1">
    <location>
        <begin position="175"/>
        <end position="192"/>
    </location>
</feature>
<sequence>MKYNLHVINAIKSIAFRYPNIVWGLLIFSTCLFVYLSNGSDFFLGSSDNIPNSLLAFNWLENQTLDFNRFQNSYPYLGGESPYFFAKGLNGELTSRYPIGTAVITFPLYVGFYLYLKLDTLVQSIRIGQPVDFIDIASQDFRIYRTSFSKLAGAIATAFSVVLFYFTVRLKFSQSIALISTFIFAFATSSWVLNSQDLRQHTISNLVLITIIFCLMKADRRQGKARRILLLLAGIFCGLLPSVRVTSGIFSLMAALYTLSAFRKEAIFFLLGLPSVLLHFAWNAYYFGFDNLISGGYVEQFENRPSTYKFTLTQFRTAALGLLISPSEGLFAYSPVLLFAIPGAYQVFRHRAGRDEKLLLCLTVAAIGLFINYGFYGSWAGGSDSYGCRFLTDTLPVACLLVAYCLAAIVRPIEQVTLDRHRPVATTKLASGLLTLFLVTTLVSTGIQAIGAYSSTDWGASPIPVLADRSRLWQLQDSRIERHFRNLLIRIHPPIHDRKQYVRGLDGRVNKVEVLAQGNVTDISNGLVIESKRRRLVRATLVNTGTSPWFGYQTGMVKQGETKLRVHFVDANGNKFPPRESRWLNIAGMPTSGETTEAIGRIMFPREPGTYQMVFDVFAWGLDNAPNKNKPPVYALDVTVVPRS</sequence>
<feature type="transmembrane region" description="Helical" evidence="1">
    <location>
        <begin position="228"/>
        <end position="254"/>
    </location>
</feature>
<reference evidence="2" key="1">
    <citation type="submission" date="2022-12" db="EMBL/GenBank/DDBJ databases">
        <title>Polyphasic identification of a Novel Hot-Spring Cyanobacterium Ocullathermofonsia sinensis gen nov. sp. nov. and Genomic Insights on its Adaptations to the Thermal Habitat.</title>
        <authorList>
            <person name="Daroch M."/>
            <person name="Tang J."/>
            <person name="Jiang Y."/>
        </authorList>
    </citation>
    <scope>NUCLEOTIDE SEQUENCE</scope>
    <source>
        <strain evidence="2">PKUAC-SCTA174</strain>
    </source>
</reference>